<evidence type="ECO:0000256" key="5">
    <source>
        <dbReference type="ARBA" id="ARBA00023136"/>
    </source>
</evidence>
<sequence length="401" mass="44106">MIKRTIAVALAFCCIVLTSGCWDAIELNRRAVVSGIGIDHAPGEEGLLMVTFQVIIADEISGKTGRGATPTSVYYGKGHTISEAIRNASRQVPRLTSTAHTRLIVISESVARKGIAEIMDFLDRDSDIRLSSDVVIAKENLTAEEVTASLTPIGKIMAYSLSEKVEFASSQLGENYPMAIDDIMRDLLIPGGGPVINGLEVFGDVSGLGKKSNLESVRSSLIVIGAPAIFKGDKLVDWLSPNESRGMVWMKNKMKKTSLVLQPDQEIGSMGMDVIRSKTDLKAKLDDPLHPVIQVGVKLQLSVRDVNTPIDLKQPEVLHMIEAKANEEIVRDLQAVVQKAQLAKSDIFGFGGVIERQSPAVWKKIEGQWEDLFPQIKVEYNVDSVIRNTQLRDRSYKFHQR</sequence>
<dbReference type="EMBL" id="CP126084">
    <property type="protein sequence ID" value="WHX48827.1"/>
    <property type="molecule type" value="Genomic_DNA"/>
</dbReference>
<dbReference type="PANTHER" id="PTHR35789:SF1">
    <property type="entry name" value="SPORE GERMINATION PROTEIN B3"/>
    <property type="match status" value="1"/>
</dbReference>
<comment type="subcellular location">
    <subcellularLocation>
        <location evidence="1">Membrane</location>
        <topology evidence="1">Lipid-anchor</topology>
    </subcellularLocation>
</comment>
<dbReference type="GO" id="GO:0009847">
    <property type="term" value="P:spore germination"/>
    <property type="evidence" value="ECO:0007669"/>
    <property type="project" value="InterPro"/>
</dbReference>
<dbReference type="KEGG" id="pwn:QNH46_22705"/>
<keyword evidence="4" id="KW-0732">Signal</keyword>
<evidence type="ECO:0000259" key="8">
    <source>
        <dbReference type="Pfam" id="PF05504"/>
    </source>
</evidence>
<feature type="domain" description="Spore germination GerAC-like C-terminal" evidence="8">
    <location>
        <begin position="228"/>
        <end position="389"/>
    </location>
</feature>
<dbReference type="AlphaFoldDB" id="A0AA95I958"/>
<dbReference type="Proteomes" id="UP001177943">
    <property type="component" value="Chromosome"/>
</dbReference>
<feature type="domain" description="Spore germination protein N-terminal" evidence="9">
    <location>
        <begin position="23"/>
        <end position="200"/>
    </location>
</feature>
<proteinExistence type="inferred from homology"/>
<dbReference type="InterPro" id="IPR057336">
    <property type="entry name" value="GerAC_N"/>
</dbReference>
<keyword evidence="3" id="KW-0309">Germination</keyword>
<evidence type="ECO:0000313" key="11">
    <source>
        <dbReference type="Proteomes" id="UP001177943"/>
    </source>
</evidence>
<dbReference type="Pfam" id="PF05504">
    <property type="entry name" value="Spore_GerAC"/>
    <property type="match status" value="1"/>
</dbReference>
<dbReference type="PROSITE" id="PS51257">
    <property type="entry name" value="PROKAR_LIPOPROTEIN"/>
    <property type="match status" value="1"/>
</dbReference>
<dbReference type="NCBIfam" id="TIGR02887">
    <property type="entry name" value="spore_ger_x_C"/>
    <property type="match status" value="1"/>
</dbReference>
<name>A0AA95I958_9BACL</name>
<dbReference type="PANTHER" id="PTHR35789">
    <property type="entry name" value="SPORE GERMINATION PROTEIN B3"/>
    <property type="match status" value="1"/>
</dbReference>
<accession>A0AA95I958</accession>
<evidence type="ECO:0000259" key="9">
    <source>
        <dbReference type="Pfam" id="PF25198"/>
    </source>
</evidence>
<evidence type="ECO:0000256" key="1">
    <source>
        <dbReference type="ARBA" id="ARBA00004635"/>
    </source>
</evidence>
<dbReference type="Gene3D" id="3.30.300.210">
    <property type="entry name" value="Nutrient germinant receptor protein C, domain 3"/>
    <property type="match status" value="1"/>
</dbReference>
<keyword evidence="5" id="KW-0472">Membrane</keyword>
<protein>
    <submittedName>
        <fullName evidence="10">Ger(X)C family spore germination protein</fullName>
    </submittedName>
</protein>
<evidence type="ECO:0000256" key="6">
    <source>
        <dbReference type="ARBA" id="ARBA00023139"/>
    </source>
</evidence>
<evidence type="ECO:0000256" key="2">
    <source>
        <dbReference type="ARBA" id="ARBA00007886"/>
    </source>
</evidence>
<dbReference type="InterPro" id="IPR038501">
    <property type="entry name" value="Spore_GerAC_C_sf"/>
</dbReference>
<evidence type="ECO:0000256" key="4">
    <source>
        <dbReference type="ARBA" id="ARBA00022729"/>
    </source>
</evidence>
<dbReference type="RefSeq" id="WP_283926136.1">
    <property type="nucleotide sequence ID" value="NZ_CP126084.1"/>
</dbReference>
<dbReference type="InterPro" id="IPR046953">
    <property type="entry name" value="Spore_GerAC-like_C"/>
</dbReference>
<dbReference type="InterPro" id="IPR008844">
    <property type="entry name" value="Spore_GerAC-like"/>
</dbReference>
<reference evidence="10" key="1">
    <citation type="submission" date="2023-05" db="EMBL/GenBank/DDBJ databases">
        <title>Comparative genomics of Bacillaceae isolates and their secondary metabolite potential.</title>
        <authorList>
            <person name="Song L."/>
            <person name="Nielsen L.J."/>
            <person name="Mohite O."/>
            <person name="Xu X."/>
            <person name="Weber T."/>
            <person name="Kovacs A.T."/>
        </authorList>
    </citation>
    <scope>NUCLEOTIDE SEQUENCE</scope>
    <source>
        <strain evidence="10">B2_4</strain>
    </source>
</reference>
<dbReference type="GO" id="GO:0016020">
    <property type="term" value="C:membrane"/>
    <property type="evidence" value="ECO:0007669"/>
    <property type="project" value="UniProtKB-SubCell"/>
</dbReference>
<keyword evidence="7" id="KW-0449">Lipoprotein</keyword>
<gene>
    <name evidence="10" type="ORF">QNH46_22705</name>
</gene>
<evidence type="ECO:0000313" key="10">
    <source>
        <dbReference type="EMBL" id="WHX48827.1"/>
    </source>
</evidence>
<evidence type="ECO:0000256" key="3">
    <source>
        <dbReference type="ARBA" id="ARBA00022544"/>
    </source>
</evidence>
<comment type="similarity">
    <text evidence="2">Belongs to the GerABKC lipoprotein family.</text>
</comment>
<keyword evidence="6" id="KW-0564">Palmitate</keyword>
<evidence type="ECO:0000256" key="7">
    <source>
        <dbReference type="ARBA" id="ARBA00023288"/>
    </source>
</evidence>
<dbReference type="Pfam" id="PF25198">
    <property type="entry name" value="Spore_GerAC_N"/>
    <property type="match status" value="1"/>
</dbReference>
<organism evidence="10 11">
    <name type="scientific">Paenibacillus woosongensis</name>
    <dbReference type="NCBI Taxonomy" id="307580"/>
    <lineage>
        <taxon>Bacteria</taxon>
        <taxon>Bacillati</taxon>
        <taxon>Bacillota</taxon>
        <taxon>Bacilli</taxon>
        <taxon>Bacillales</taxon>
        <taxon>Paenibacillaceae</taxon>
        <taxon>Paenibacillus</taxon>
    </lineage>
</organism>